<evidence type="ECO:0000256" key="7">
    <source>
        <dbReference type="ARBA" id="ARBA00022692"/>
    </source>
</evidence>
<organism evidence="18 19">
    <name type="scientific">Lysobacter hankyongensis</name>
    <dbReference type="NCBI Taxonomy" id="1176535"/>
    <lineage>
        <taxon>Bacteria</taxon>
        <taxon>Pseudomonadati</taxon>
        <taxon>Pseudomonadota</taxon>
        <taxon>Gammaproteobacteria</taxon>
        <taxon>Lysobacterales</taxon>
        <taxon>Lysobacteraceae</taxon>
        <taxon>Lysobacter</taxon>
    </lineage>
</organism>
<evidence type="ECO:0000256" key="10">
    <source>
        <dbReference type="ARBA" id="ARBA00023098"/>
    </source>
</evidence>
<comment type="caution">
    <text evidence="18">The sequence shown here is derived from an EMBL/GenBank/DDBJ whole genome shotgun (WGS) entry which is preliminary data.</text>
</comment>
<keyword evidence="6" id="KW-0997">Cell inner membrane</keyword>
<keyword evidence="12" id="KW-0143">Chaperone</keyword>
<gene>
    <name evidence="18" type="ORF">GCM10023307_21100</name>
</gene>
<evidence type="ECO:0000256" key="2">
    <source>
        <dbReference type="ARBA" id="ARBA00004383"/>
    </source>
</evidence>
<evidence type="ECO:0000313" key="18">
    <source>
        <dbReference type="EMBL" id="GAA4795166.1"/>
    </source>
</evidence>
<proteinExistence type="inferred from homology"/>
<evidence type="ECO:0000256" key="16">
    <source>
        <dbReference type="SAM" id="MobiDB-lite"/>
    </source>
</evidence>
<evidence type="ECO:0000256" key="15">
    <source>
        <dbReference type="ARBA" id="ARBA00033028"/>
    </source>
</evidence>
<dbReference type="Pfam" id="PF03280">
    <property type="entry name" value="Lipase_chap"/>
    <property type="match status" value="1"/>
</dbReference>
<feature type="region of interest" description="Disordered" evidence="16">
    <location>
        <begin position="32"/>
        <end position="68"/>
    </location>
</feature>
<accession>A0ABP9BJN9</accession>
<reference evidence="19" key="1">
    <citation type="journal article" date="2019" name="Int. J. Syst. Evol. Microbiol.">
        <title>The Global Catalogue of Microorganisms (GCM) 10K type strain sequencing project: providing services to taxonomists for standard genome sequencing and annotation.</title>
        <authorList>
            <consortium name="The Broad Institute Genomics Platform"/>
            <consortium name="The Broad Institute Genome Sequencing Center for Infectious Disease"/>
            <person name="Wu L."/>
            <person name="Ma J."/>
        </authorList>
    </citation>
    <scope>NUCLEOTIDE SEQUENCE [LARGE SCALE GENOMIC DNA]</scope>
    <source>
        <strain evidence="19">JCM 18204</strain>
    </source>
</reference>
<dbReference type="EMBL" id="BAABJE010000010">
    <property type="protein sequence ID" value="GAA4795166.1"/>
    <property type="molecule type" value="Genomic_DNA"/>
</dbReference>
<keyword evidence="11 17" id="KW-0472">Membrane</keyword>
<keyword evidence="8" id="KW-0442">Lipid degradation</keyword>
<keyword evidence="7 17" id="KW-0812">Transmembrane</keyword>
<evidence type="ECO:0000256" key="12">
    <source>
        <dbReference type="ARBA" id="ARBA00023186"/>
    </source>
</evidence>
<evidence type="ECO:0000256" key="9">
    <source>
        <dbReference type="ARBA" id="ARBA00022989"/>
    </source>
</evidence>
<evidence type="ECO:0000256" key="13">
    <source>
        <dbReference type="ARBA" id="ARBA00030948"/>
    </source>
</evidence>
<dbReference type="RefSeq" id="WP_345303282.1">
    <property type="nucleotide sequence ID" value="NZ_BAABJE010000010.1"/>
</dbReference>
<dbReference type="Proteomes" id="UP001499959">
    <property type="component" value="Unassembled WGS sequence"/>
</dbReference>
<dbReference type="SUPFAM" id="SSF158855">
    <property type="entry name" value="Lipase chaperone-like"/>
    <property type="match status" value="1"/>
</dbReference>
<sequence length="336" mass="36270">MSHAFHRTAGVVVLATALAGGVWWWMAEGPSAARDAPHVSGTAGSDAGLRDDTAGDAPTDTAQAAADPLATSSLRGTAVDGEVRFDADGALVLDAGLRRFFDYHLSLIGEWDLTKIREQLRRTLLARFDAGRVGTVLDHFDRYTAYLQALSDSGIAAEPDPARRLAAVRTLRRDRLGEAMAEGFFAEEDALAALTLARMRIAGDARMSAEDKREALAALDREAGYDARASAGLAEEAESIERRALAPAQRETERTARWGADAAQRLAALDAERAAWDTRVRRYAEARARIDADRRLDPQGRAQAIAALRAQMFTSTEQRRIASLEAIGQLGATLSQ</sequence>
<name>A0ABP9BJN9_9GAMM</name>
<feature type="transmembrane region" description="Helical" evidence="17">
    <location>
        <begin position="7"/>
        <end position="26"/>
    </location>
</feature>
<evidence type="ECO:0000256" key="14">
    <source>
        <dbReference type="ARBA" id="ARBA00031542"/>
    </source>
</evidence>
<keyword evidence="9 17" id="KW-1133">Transmembrane helix</keyword>
<evidence type="ECO:0000256" key="4">
    <source>
        <dbReference type="ARBA" id="ARBA00019692"/>
    </source>
</evidence>
<comment type="similarity">
    <text evidence="3">Belongs to the lipase chaperone family.</text>
</comment>
<dbReference type="InterPro" id="IPR004961">
    <property type="entry name" value="Lipase_chaperone"/>
</dbReference>
<keyword evidence="19" id="KW-1185">Reference proteome</keyword>
<comment type="function">
    <text evidence="1">May be involved in the folding of the extracellular lipase during its passage through the periplasm.</text>
</comment>
<evidence type="ECO:0000256" key="3">
    <source>
        <dbReference type="ARBA" id="ARBA00010358"/>
    </source>
</evidence>
<evidence type="ECO:0000313" key="19">
    <source>
        <dbReference type="Proteomes" id="UP001499959"/>
    </source>
</evidence>
<evidence type="ECO:0000256" key="11">
    <source>
        <dbReference type="ARBA" id="ARBA00023136"/>
    </source>
</evidence>
<comment type="subcellular location">
    <subcellularLocation>
        <location evidence="2">Cell inner membrane</location>
        <topology evidence="2">Single-pass membrane protein</topology>
        <orientation evidence="2">Periplasmic side</orientation>
    </subcellularLocation>
</comment>
<protein>
    <recommendedName>
        <fullName evidence="4">Lipase chaperone</fullName>
    </recommendedName>
    <alternativeName>
        <fullName evidence="15">Lipase foldase</fullName>
    </alternativeName>
    <alternativeName>
        <fullName evidence="13">Lipase helper protein</fullName>
    </alternativeName>
    <alternativeName>
        <fullName evidence="14">Lipase modulator</fullName>
    </alternativeName>
</protein>
<evidence type="ECO:0000256" key="6">
    <source>
        <dbReference type="ARBA" id="ARBA00022519"/>
    </source>
</evidence>
<keyword evidence="5" id="KW-1003">Cell membrane</keyword>
<evidence type="ECO:0000256" key="5">
    <source>
        <dbReference type="ARBA" id="ARBA00022475"/>
    </source>
</evidence>
<keyword evidence="10" id="KW-0443">Lipid metabolism</keyword>
<evidence type="ECO:0000256" key="17">
    <source>
        <dbReference type="SAM" id="Phobius"/>
    </source>
</evidence>
<evidence type="ECO:0000256" key="8">
    <source>
        <dbReference type="ARBA" id="ARBA00022963"/>
    </source>
</evidence>
<evidence type="ECO:0000256" key="1">
    <source>
        <dbReference type="ARBA" id="ARBA00003280"/>
    </source>
</evidence>
<feature type="compositionally biased region" description="Low complexity" evidence="16">
    <location>
        <begin position="55"/>
        <end position="68"/>
    </location>
</feature>